<dbReference type="Gene3D" id="3.30.1460.30">
    <property type="entry name" value="YgaC/TfoX-N like chaperone"/>
    <property type="match status" value="1"/>
</dbReference>
<dbReference type="EMBL" id="WWCN01000009">
    <property type="protein sequence ID" value="MYM24104.1"/>
    <property type="molecule type" value="Genomic_DNA"/>
</dbReference>
<dbReference type="Proteomes" id="UP000479335">
    <property type="component" value="Unassembled WGS sequence"/>
</dbReference>
<dbReference type="RefSeq" id="WP_161007581.1">
    <property type="nucleotide sequence ID" value="NZ_WWCN01000009.1"/>
</dbReference>
<evidence type="ECO:0000313" key="3">
    <source>
        <dbReference type="Proteomes" id="UP000479335"/>
    </source>
</evidence>
<accession>A0A6L8KEA8</accession>
<proteinExistence type="predicted"/>
<reference evidence="2 3" key="1">
    <citation type="submission" date="2019-12" db="EMBL/GenBank/DDBJ databases">
        <title>Novel species isolated from a subtropical stream in China.</title>
        <authorList>
            <person name="Lu H."/>
        </authorList>
    </citation>
    <scope>NUCLEOTIDE SEQUENCE [LARGE SCALE GENOMIC DNA]</scope>
    <source>
        <strain evidence="2 3">FT135W</strain>
    </source>
</reference>
<dbReference type="SUPFAM" id="SSF159894">
    <property type="entry name" value="YgaC/TfoX-N like"/>
    <property type="match status" value="1"/>
</dbReference>
<feature type="domain" description="TfoX N-terminal" evidence="1">
    <location>
        <begin position="13"/>
        <end position="105"/>
    </location>
</feature>
<dbReference type="Pfam" id="PF04993">
    <property type="entry name" value="TfoX_N"/>
    <property type="match status" value="1"/>
</dbReference>
<organism evidence="2 3">
    <name type="scientific">Duganella flavida</name>
    <dbReference type="NCBI Taxonomy" id="2692175"/>
    <lineage>
        <taxon>Bacteria</taxon>
        <taxon>Pseudomonadati</taxon>
        <taxon>Pseudomonadota</taxon>
        <taxon>Betaproteobacteria</taxon>
        <taxon>Burkholderiales</taxon>
        <taxon>Oxalobacteraceae</taxon>
        <taxon>Telluria group</taxon>
        <taxon>Duganella</taxon>
    </lineage>
</organism>
<name>A0A6L8KEA8_9BURK</name>
<evidence type="ECO:0000313" key="2">
    <source>
        <dbReference type="EMBL" id="MYM24104.1"/>
    </source>
</evidence>
<evidence type="ECO:0000259" key="1">
    <source>
        <dbReference type="Pfam" id="PF04993"/>
    </source>
</evidence>
<keyword evidence="3" id="KW-1185">Reference proteome</keyword>
<protein>
    <submittedName>
        <fullName evidence="2">TfoX domain containing protein</fullName>
    </submittedName>
</protein>
<comment type="caution">
    <text evidence="2">The sequence shown here is derived from an EMBL/GenBank/DDBJ whole genome shotgun (WGS) entry which is preliminary data.</text>
</comment>
<gene>
    <name evidence="2" type="ORF">GTP46_15760</name>
</gene>
<dbReference type="InterPro" id="IPR007076">
    <property type="entry name" value="TfoX_N"/>
</dbReference>
<sequence length="109" mass="12227">MAANAEFVSYIKEQLAPLGFLSSGSFFGGQAINYHGHQFAWVIGSTLYLRVNDITRPDFEAAGAQPFKYNTKKGKITVRKFYTAPEFLLDDPEQLLSWSRRAIEATSES</sequence>
<dbReference type="AlphaFoldDB" id="A0A6L8KEA8"/>